<gene>
    <name evidence="1" type="primary">HaOG206767</name>
    <name evidence="1" type="ORF">B5X24_HaOG206767</name>
</gene>
<dbReference type="EMBL" id="KZ150011">
    <property type="protein sequence ID" value="PZC75074.1"/>
    <property type="molecule type" value="Genomic_DNA"/>
</dbReference>
<name>A0A2W1BN69_HELAM</name>
<reference evidence="1 2" key="1">
    <citation type="journal article" date="2017" name="BMC Biol.">
        <title>Genomic innovations, transcriptional plasticity and gene loss underlying the evolution and divergence of two highly polyphagous and invasive Helicoverpa pest species.</title>
        <authorList>
            <person name="Pearce S.L."/>
            <person name="Clarke D.F."/>
            <person name="East P.D."/>
            <person name="Elfekih S."/>
            <person name="Gordon K.H."/>
            <person name="Jermiin L.S."/>
            <person name="McGaughran A."/>
            <person name="Oakeshott J.G."/>
            <person name="Papanikolaou A."/>
            <person name="Perera O.P."/>
            <person name="Rane R.V."/>
            <person name="Richards S."/>
            <person name="Tay W.T."/>
            <person name="Walsh T.K."/>
            <person name="Anderson A."/>
            <person name="Anderson C.J."/>
            <person name="Asgari S."/>
            <person name="Board P.G."/>
            <person name="Bretschneider A."/>
            <person name="Campbell P.M."/>
            <person name="Chertemps T."/>
            <person name="Christeller J.T."/>
            <person name="Coppin C.W."/>
            <person name="Downes S.J."/>
            <person name="Duan G."/>
            <person name="Farnsworth C.A."/>
            <person name="Good R.T."/>
            <person name="Han L.B."/>
            <person name="Han Y.C."/>
            <person name="Hatje K."/>
            <person name="Horne I."/>
            <person name="Huang Y.P."/>
            <person name="Hughes D.S."/>
            <person name="Jacquin-Joly E."/>
            <person name="James W."/>
            <person name="Jhangiani S."/>
            <person name="Kollmar M."/>
            <person name="Kuwar S.S."/>
            <person name="Li S."/>
            <person name="Liu N.Y."/>
            <person name="Maibeche M.T."/>
            <person name="Miller J.R."/>
            <person name="Montagne N."/>
            <person name="Perry T."/>
            <person name="Qu J."/>
            <person name="Song S.V."/>
            <person name="Sutton G.G."/>
            <person name="Vogel H."/>
            <person name="Walenz B.P."/>
            <person name="Xu W."/>
            <person name="Zhang H.J."/>
            <person name="Zou Z."/>
            <person name="Batterham P."/>
            <person name="Edwards O.R."/>
            <person name="Feyereisen R."/>
            <person name="Gibbs R.A."/>
            <person name="Heckel D.G."/>
            <person name="McGrath A."/>
            <person name="Robin C."/>
            <person name="Scherer S.E."/>
            <person name="Worley K.C."/>
            <person name="Wu Y.D."/>
        </authorList>
    </citation>
    <scope>NUCLEOTIDE SEQUENCE [LARGE SCALE GENOMIC DNA]</scope>
    <source>
        <strain evidence="1">Harm_GR_Male_#8</strain>
        <tissue evidence="1">Whole organism</tissue>
    </source>
</reference>
<protein>
    <submittedName>
        <fullName evidence="1">Uncharacterized protein</fullName>
    </submittedName>
</protein>
<dbReference type="AlphaFoldDB" id="A0A2W1BN69"/>
<accession>A0A2W1BN69</accession>
<keyword evidence="2" id="KW-1185">Reference proteome</keyword>
<proteinExistence type="predicted"/>
<sequence length="69" mass="8024">MVKRKDSFPKIARKATNFPLQLNDQPTSTKVTNSFNKQKKTCSIEELDKKNYQLASHQETLNITFKFCT</sequence>
<evidence type="ECO:0000313" key="2">
    <source>
        <dbReference type="Proteomes" id="UP000249218"/>
    </source>
</evidence>
<organism evidence="1 2">
    <name type="scientific">Helicoverpa armigera</name>
    <name type="common">Cotton bollworm</name>
    <name type="synonym">Heliothis armigera</name>
    <dbReference type="NCBI Taxonomy" id="29058"/>
    <lineage>
        <taxon>Eukaryota</taxon>
        <taxon>Metazoa</taxon>
        <taxon>Ecdysozoa</taxon>
        <taxon>Arthropoda</taxon>
        <taxon>Hexapoda</taxon>
        <taxon>Insecta</taxon>
        <taxon>Pterygota</taxon>
        <taxon>Neoptera</taxon>
        <taxon>Endopterygota</taxon>
        <taxon>Lepidoptera</taxon>
        <taxon>Glossata</taxon>
        <taxon>Ditrysia</taxon>
        <taxon>Noctuoidea</taxon>
        <taxon>Noctuidae</taxon>
        <taxon>Heliothinae</taxon>
        <taxon>Helicoverpa</taxon>
    </lineage>
</organism>
<dbReference type="Proteomes" id="UP000249218">
    <property type="component" value="Unassembled WGS sequence"/>
</dbReference>
<evidence type="ECO:0000313" key="1">
    <source>
        <dbReference type="EMBL" id="PZC75074.1"/>
    </source>
</evidence>